<dbReference type="SUPFAM" id="SSF159888">
    <property type="entry name" value="YdhG-like"/>
    <property type="match status" value="1"/>
</dbReference>
<accession>A0ABS1KVF5</accession>
<dbReference type="Pfam" id="PF08818">
    <property type="entry name" value="DUF1801"/>
    <property type="match status" value="1"/>
</dbReference>
<name>A0ABS1KVF5_9BACT</name>
<dbReference type="RefSeq" id="WP_202012790.1">
    <property type="nucleotide sequence ID" value="NZ_JAERRB010000007.1"/>
</dbReference>
<sequence length="146" mass="16575">MPAKPRKTPRKTVAVKTAKPKKTTPPKDDATAVAAYMTALKHPLKAEIEAVRTIIKNAHPDIAERIKWNAPSYHSKEDMVTFHVRPQDCVHLVFHHPAIVTIASPLLTGDYKDRRMLMLKDMKAVRTHAKELTRILQALVKKVHEH</sequence>
<proteinExistence type="predicted"/>
<dbReference type="InterPro" id="IPR014922">
    <property type="entry name" value="YdhG-like"/>
</dbReference>
<feature type="domain" description="YdhG-like" evidence="2">
    <location>
        <begin position="45"/>
        <end position="138"/>
    </location>
</feature>
<protein>
    <submittedName>
        <fullName evidence="3">DUF1801 domain-containing protein</fullName>
    </submittedName>
</protein>
<organism evidence="3 4">
    <name type="scientific">Chryseolinea lacunae</name>
    <dbReference type="NCBI Taxonomy" id="2801331"/>
    <lineage>
        <taxon>Bacteria</taxon>
        <taxon>Pseudomonadati</taxon>
        <taxon>Bacteroidota</taxon>
        <taxon>Cytophagia</taxon>
        <taxon>Cytophagales</taxon>
        <taxon>Fulvivirgaceae</taxon>
        <taxon>Chryseolinea</taxon>
    </lineage>
</organism>
<dbReference type="Proteomes" id="UP000613030">
    <property type="component" value="Unassembled WGS sequence"/>
</dbReference>
<evidence type="ECO:0000259" key="2">
    <source>
        <dbReference type="Pfam" id="PF08818"/>
    </source>
</evidence>
<feature type="compositionally biased region" description="Basic residues" evidence="1">
    <location>
        <begin position="1"/>
        <end position="10"/>
    </location>
</feature>
<dbReference type="EMBL" id="JAERRB010000007">
    <property type="protein sequence ID" value="MBL0743444.1"/>
    <property type="molecule type" value="Genomic_DNA"/>
</dbReference>
<gene>
    <name evidence="3" type="ORF">JI741_19585</name>
</gene>
<comment type="caution">
    <text evidence="3">The sequence shown here is derived from an EMBL/GenBank/DDBJ whole genome shotgun (WGS) entry which is preliminary data.</text>
</comment>
<evidence type="ECO:0000313" key="3">
    <source>
        <dbReference type="EMBL" id="MBL0743444.1"/>
    </source>
</evidence>
<keyword evidence="4" id="KW-1185">Reference proteome</keyword>
<reference evidence="3 4" key="1">
    <citation type="submission" date="2021-01" db="EMBL/GenBank/DDBJ databases">
        <title>Chryseolinea sp. Jin1 Genome sequencing and assembly.</title>
        <authorList>
            <person name="Kim I."/>
        </authorList>
    </citation>
    <scope>NUCLEOTIDE SEQUENCE [LARGE SCALE GENOMIC DNA]</scope>
    <source>
        <strain evidence="3 4">Jin1</strain>
    </source>
</reference>
<evidence type="ECO:0000256" key="1">
    <source>
        <dbReference type="SAM" id="MobiDB-lite"/>
    </source>
</evidence>
<evidence type="ECO:0000313" key="4">
    <source>
        <dbReference type="Proteomes" id="UP000613030"/>
    </source>
</evidence>
<feature type="region of interest" description="Disordered" evidence="1">
    <location>
        <begin position="1"/>
        <end position="29"/>
    </location>
</feature>
<dbReference type="Gene3D" id="3.90.1150.200">
    <property type="match status" value="1"/>
</dbReference>